<dbReference type="GO" id="GO:0010124">
    <property type="term" value="P:phenylacetate catabolic process"/>
    <property type="evidence" value="ECO:0007669"/>
    <property type="project" value="InterPro"/>
</dbReference>
<dbReference type="Pfam" id="PF05138">
    <property type="entry name" value="PaaA_PaaC"/>
    <property type="match status" value="1"/>
</dbReference>
<protein>
    <submittedName>
        <fullName evidence="2">Ring-1,2-phenylacetyl-CoA epoxidase subunit PaaC</fullName>
    </submittedName>
</protein>
<dbReference type="AlphaFoldDB" id="A0A1N6XWJ3"/>
<keyword evidence="3" id="KW-1185">Reference proteome</keyword>
<dbReference type="InterPro" id="IPR011882">
    <property type="entry name" value="PaaC"/>
</dbReference>
<gene>
    <name evidence="2" type="ORF">SAMN05421858_1305</name>
</gene>
<feature type="region of interest" description="Disordered" evidence="1">
    <location>
        <begin position="230"/>
        <end position="250"/>
    </location>
</feature>
<dbReference type="NCBIfam" id="TIGR02158">
    <property type="entry name" value="PA_CoA_Oxy3"/>
    <property type="match status" value="1"/>
</dbReference>
<evidence type="ECO:0000256" key="1">
    <source>
        <dbReference type="SAM" id="MobiDB-lite"/>
    </source>
</evidence>
<dbReference type="PANTHER" id="PTHR30458">
    <property type="entry name" value="PHENYLACETIC ACID DEGRADATION PROTEIN PAA"/>
    <property type="match status" value="1"/>
</dbReference>
<organism evidence="2 3">
    <name type="scientific">Haladaptatus litoreus</name>
    <dbReference type="NCBI Taxonomy" id="553468"/>
    <lineage>
        <taxon>Archaea</taxon>
        <taxon>Methanobacteriati</taxon>
        <taxon>Methanobacteriota</taxon>
        <taxon>Stenosarchaea group</taxon>
        <taxon>Halobacteria</taxon>
        <taxon>Halobacteriales</taxon>
        <taxon>Haladaptataceae</taxon>
        <taxon>Haladaptatus</taxon>
    </lineage>
</organism>
<dbReference type="OrthoDB" id="304275at2157"/>
<dbReference type="RefSeq" id="WP_076429012.1">
    <property type="nucleotide sequence ID" value="NZ_FTNO01000001.1"/>
</dbReference>
<feature type="compositionally biased region" description="Basic and acidic residues" evidence="1">
    <location>
        <begin position="238"/>
        <end position="250"/>
    </location>
</feature>
<proteinExistence type="predicted"/>
<reference evidence="3" key="1">
    <citation type="submission" date="2017-01" db="EMBL/GenBank/DDBJ databases">
        <authorList>
            <person name="Varghese N."/>
            <person name="Submissions S."/>
        </authorList>
    </citation>
    <scope>NUCLEOTIDE SEQUENCE [LARGE SCALE GENOMIC DNA]</scope>
    <source>
        <strain evidence="3">CGMCC 1.7737</strain>
    </source>
</reference>
<evidence type="ECO:0000313" key="3">
    <source>
        <dbReference type="Proteomes" id="UP000186914"/>
    </source>
</evidence>
<dbReference type="InterPro" id="IPR007814">
    <property type="entry name" value="PaaA_PaaC"/>
</dbReference>
<sequence length="282" mass="32312">MSAQLAGPEELSDDEQAAVESLLYRLADDELVLAERYTEWQVRAPTLESDLAISNIAQDELGHARLWYDLLQDFGYTESELIFERDPSDFRHATFVELPFESGDWADAIVRGYFYDVAEKLRLEALEDTSYPRIADRVAKILSEENYHLEHAQNWLERLTSDDEGTERVQSAVDRLFPYALTLFEDGDASPEIDDLGIRTESLDSMREQWLDTVVPFLASLGVEVPEEIQDGNPDELLPEHLGRDGSHTDDWADLHDDMTRSYRELGRSEAHRIMADPDDEE</sequence>
<dbReference type="InterPro" id="IPR052703">
    <property type="entry name" value="Aromatic_CoA_ox/epox"/>
</dbReference>
<name>A0A1N6XWJ3_9EURY</name>
<dbReference type="InterPro" id="IPR012347">
    <property type="entry name" value="Ferritin-like"/>
</dbReference>
<dbReference type="CDD" id="cd00657">
    <property type="entry name" value="Ferritin_like"/>
    <property type="match status" value="1"/>
</dbReference>
<dbReference type="SUPFAM" id="SSF47240">
    <property type="entry name" value="Ferritin-like"/>
    <property type="match status" value="1"/>
</dbReference>
<dbReference type="PANTHER" id="PTHR30458:SF0">
    <property type="entry name" value="1,2-PHENYLACETYL-COA EPOXIDASE, SUBUNIT C"/>
    <property type="match status" value="1"/>
</dbReference>
<accession>A0A1N6XWJ3</accession>
<dbReference type="Gene3D" id="1.20.1260.10">
    <property type="match status" value="1"/>
</dbReference>
<dbReference type="GO" id="GO:0005829">
    <property type="term" value="C:cytosol"/>
    <property type="evidence" value="ECO:0007669"/>
    <property type="project" value="TreeGrafter"/>
</dbReference>
<dbReference type="InterPro" id="IPR009078">
    <property type="entry name" value="Ferritin-like_SF"/>
</dbReference>
<dbReference type="EMBL" id="FTNO01000001">
    <property type="protein sequence ID" value="SIR06775.1"/>
    <property type="molecule type" value="Genomic_DNA"/>
</dbReference>
<dbReference type="Proteomes" id="UP000186914">
    <property type="component" value="Unassembled WGS sequence"/>
</dbReference>
<evidence type="ECO:0000313" key="2">
    <source>
        <dbReference type="EMBL" id="SIR06775.1"/>
    </source>
</evidence>